<evidence type="ECO:0000256" key="1">
    <source>
        <dbReference type="SAM" id="MobiDB-lite"/>
    </source>
</evidence>
<feature type="region of interest" description="Disordered" evidence="1">
    <location>
        <begin position="1"/>
        <end position="51"/>
    </location>
</feature>
<evidence type="ECO:0000313" key="5">
    <source>
        <dbReference type="Proteomes" id="UP001556631"/>
    </source>
</evidence>
<sequence>MSSPGWYPDPAGDPDLLRYWDGTGWSGQTRPADKRPEEPSAWPELEQPPTQAWAPVGERRGRRTGLVAALAVAAVLVAGGGVGAAVALSRHDTADPSPAVTSLAPTSPATGGSTTVLPIVNDCPDGDTFEKQKHPKDGRVHGGGLSFPRQPGAEAHDEGFPWADDTHGETIALKGTWVRFYVVGRLPAWSGYSSLQRTAESMLSCIARDKDMYPRATRFTPAFSRATTVDGHDAWEARGSVYVDGAPYPGGTVHVVAVDTGKQGYSIFMGDAPIGVKSDLAALDAVVKELKVD</sequence>
<reference evidence="4 5" key="1">
    <citation type="submission" date="2024-07" db="EMBL/GenBank/DDBJ databases">
        <authorList>
            <person name="Lee S."/>
            <person name="Kang M."/>
        </authorList>
    </citation>
    <scope>NUCLEOTIDE SEQUENCE [LARGE SCALE GENOMIC DNA]</scope>
    <source>
        <strain evidence="4 5">DS6</strain>
    </source>
</reference>
<feature type="compositionally biased region" description="Polar residues" evidence="1">
    <location>
        <begin position="99"/>
        <end position="115"/>
    </location>
</feature>
<feature type="transmembrane region" description="Helical" evidence="2">
    <location>
        <begin position="66"/>
        <end position="88"/>
    </location>
</feature>
<organism evidence="4 5">
    <name type="scientific">Nocardioides eburneus</name>
    <dbReference type="NCBI Taxonomy" id="3231482"/>
    <lineage>
        <taxon>Bacteria</taxon>
        <taxon>Bacillati</taxon>
        <taxon>Actinomycetota</taxon>
        <taxon>Actinomycetes</taxon>
        <taxon>Propionibacteriales</taxon>
        <taxon>Nocardioidaceae</taxon>
        <taxon>Nocardioides</taxon>
    </lineage>
</organism>
<comment type="caution">
    <text evidence="4">The sequence shown here is derived from an EMBL/GenBank/DDBJ whole genome shotgun (WGS) entry which is preliminary data.</text>
</comment>
<name>A0ABV3STU5_9ACTN</name>
<dbReference type="Pfam" id="PF10708">
    <property type="entry name" value="DUF2510"/>
    <property type="match status" value="1"/>
</dbReference>
<dbReference type="InterPro" id="IPR018929">
    <property type="entry name" value="DUF2510"/>
</dbReference>
<keyword evidence="2" id="KW-0812">Transmembrane</keyword>
<evidence type="ECO:0000259" key="3">
    <source>
        <dbReference type="Pfam" id="PF10708"/>
    </source>
</evidence>
<evidence type="ECO:0000256" key="2">
    <source>
        <dbReference type="SAM" id="Phobius"/>
    </source>
</evidence>
<dbReference type="RefSeq" id="WP_367990996.1">
    <property type="nucleotide sequence ID" value="NZ_JBFPJR010000002.1"/>
</dbReference>
<keyword evidence="5" id="KW-1185">Reference proteome</keyword>
<dbReference type="EMBL" id="JBFPJR010000002">
    <property type="protein sequence ID" value="MEX0426346.1"/>
    <property type="molecule type" value="Genomic_DNA"/>
</dbReference>
<feature type="domain" description="DUF2510" evidence="3">
    <location>
        <begin position="4"/>
        <end position="37"/>
    </location>
</feature>
<gene>
    <name evidence="4" type="ORF">AB3X52_01855</name>
</gene>
<keyword evidence="2" id="KW-1133">Transmembrane helix</keyword>
<accession>A0ABV3STU5</accession>
<protein>
    <submittedName>
        <fullName evidence="4">DUF2510 domain-containing protein</fullName>
    </submittedName>
</protein>
<proteinExistence type="predicted"/>
<keyword evidence="2" id="KW-0472">Membrane</keyword>
<feature type="region of interest" description="Disordered" evidence="1">
    <location>
        <begin position="93"/>
        <end position="115"/>
    </location>
</feature>
<dbReference type="Proteomes" id="UP001556631">
    <property type="component" value="Unassembled WGS sequence"/>
</dbReference>
<evidence type="ECO:0000313" key="4">
    <source>
        <dbReference type="EMBL" id="MEX0426346.1"/>
    </source>
</evidence>